<evidence type="ECO:0000256" key="3">
    <source>
        <dbReference type="ARBA" id="ARBA00022694"/>
    </source>
</evidence>
<proteinExistence type="inferred from homology"/>
<evidence type="ECO:0000313" key="8">
    <source>
        <dbReference type="EMBL" id="MFC7749789.1"/>
    </source>
</evidence>
<keyword evidence="4 5" id="KW-0413">Isomerase</keyword>
<dbReference type="EC" id="5.4.99.25" evidence="5"/>
<dbReference type="InterPro" id="IPR020103">
    <property type="entry name" value="PsdUridine_synth_cat_dom_sf"/>
</dbReference>
<evidence type="ECO:0000256" key="5">
    <source>
        <dbReference type="HAMAP-Rule" id="MF_01080"/>
    </source>
</evidence>
<evidence type="ECO:0000256" key="2">
    <source>
        <dbReference type="ARBA" id="ARBA00005642"/>
    </source>
</evidence>
<evidence type="ECO:0000259" key="6">
    <source>
        <dbReference type="Pfam" id="PF01509"/>
    </source>
</evidence>
<dbReference type="SUPFAM" id="SSF55120">
    <property type="entry name" value="Pseudouridine synthase"/>
    <property type="match status" value="1"/>
</dbReference>
<dbReference type="Gene3D" id="3.30.2350.10">
    <property type="entry name" value="Pseudouridine synthase"/>
    <property type="match status" value="1"/>
</dbReference>
<dbReference type="EMBL" id="JBHTGQ010000017">
    <property type="protein sequence ID" value="MFC7749789.1"/>
    <property type="molecule type" value="Genomic_DNA"/>
</dbReference>
<name>A0ABW2V0V5_9BACL</name>
<gene>
    <name evidence="5 8" type="primary">truB</name>
    <name evidence="8" type="ORF">ACFQWB_07540</name>
</gene>
<evidence type="ECO:0000256" key="1">
    <source>
        <dbReference type="ARBA" id="ARBA00000385"/>
    </source>
</evidence>
<keyword evidence="3 5" id="KW-0819">tRNA processing</keyword>
<dbReference type="HAMAP" id="MF_01080">
    <property type="entry name" value="TruB_bact"/>
    <property type="match status" value="1"/>
</dbReference>
<organism evidence="8 9">
    <name type="scientific">Paenibacillus thermoaerophilus</name>
    <dbReference type="NCBI Taxonomy" id="1215385"/>
    <lineage>
        <taxon>Bacteria</taxon>
        <taxon>Bacillati</taxon>
        <taxon>Bacillota</taxon>
        <taxon>Bacilli</taxon>
        <taxon>Bacillales</taxon>
        <taxon>Paenibacillaceae</taxon>
        <taxon>Paenibacillus</taxon>
    </lineage>
</organism>
<sequence>MSWEGVVPVWKPKGWTSHDVVAKARRILKEKRIGHTGTLDPQVTGVLPLCVGRATRLVEYIQELPKAYRVTMAFGYATDTEDDTGEVIARADVSALEERQIASAVLSFVGEIDQVPPMYSAVKVDGKRLYELAREGKTIERKARRVSIYEIRGLDVRMAGPYPEASFEVVCSKGTYIRTLCADIGQALRVPAVMRELTRTASGPFGPEHCVTLEKLASRVAEGKLAGVLVPPDRAVGHFPAYRLDREAALAASRGMPVPASAAAKTEDGMPLPGAAPALARLYGPDGEFLGLYRLDGGRFKPEKVFAAPARG</sequence>
<dbReference type="CDD" id="cd02573">
    <property type="entry name" value="PseudoU_synth_EcTruB"/>
    <property type="match status" value="1"/>
</dbReference>
<protein>
    <recommendedName>
        <fullName evidence="5">tRNA pseudouridine synthase B</fullName>
        <ecNumber evidence="5">5.4.99.25</ecNumber>
    </recommendedName>
    <alternativeName>
        <fullName evidence="5">tRNA pseudouridine(55) synthase</fullName>
        <shortName evidence="5">Psi55 synthase</shortName>
    </alternativeName>
    <alternativeName>
        <fullName evidence="5">tRNA pseudouridylate synthase</fullName>
    </alternativeName>
    <alternativeName>
        <fullName evidence="5">tRNA-uridine isomerase</fullName>
    </alternativeName>
</protein>
<evidence type="ECO:0000313" key="9">
    <source>
        <dbReference type="Proteomes" id="UP001596528"/>
    </source>
</evidence>
<dbReference type="PANTHER" id="PTHR13767:SF2">
    <property type="entry name" value="PSEUDOURIDYLATE SYNTHASE TRUB1"/>
    <property type="match status" value="1"/>
</dbReference>
<keyword evidence="9" id="KW-1185">Reference proteome</keyword>
<feature type="active site" description="Nucleophile" evidence="5">
    <location>
        <position position="40"/>
    </location>
</feature>
<comment type="similarity">
    <text evidence="2 5">Belongs to the pseudouridine synthase TruB family. Type 1 subfamily.</text>
</comment>
<dbReference type="Pfam" id="PF16198">
    <property type="entry name" value="TruB_C_2"/>
    <property type="match status" value="1"/>
</dbReference>
<reference evidence="9" key="1">
    <citation type="journal article" date="2019" name="Int. J. Syst. Evol. Microbiol.">
        <title>The Global Catalogue of Microorganisms (GCM) 10K type strain sequencing project: providing services to taxonomists for standard genome sequencing and annotation.</title>
        <authorList>
            <consortium name="The Broad Institute Genomics Platform"/>
            <consortium name="The Broad Institute Genome Sequencing Center for Infectious Disease"/>
            <person name="Wu L."/>
            <person name="Ma J."/>
        </authorList>
    </citation>
    <scope>NUCLEOTIDE SEQUENCE [LARGE SCALE GENOMIC DNA]</scope>
    <source>
        <strain evidence="9">JCM 18657</strain>
    </source>
</reference>
<feature type="domain" description="tRNA pseudouridylate synthase B C-terminal" evidence="7">
    <location>
        <begin position="178"/>
        <end position="236"/>
    </location>
</feature>
<feature type="domain" description="Pseudouridine synthase II N-terminal" evidence="6">
    <location>
        <begin position="25"/>
        <end position="177"/>
    </location>
</feature>
<dbReference type="Proteomes" id="UP001596528">
    <property type="component" value="Unassembled WGS sequence"/>
</dbReference>
<evidence type="ECO:0000256" key="4">
    <source>
        <dbReference type="ARBA" id="ARBA00023235"/>
    </source>
</evidence>
<comment type="catalytic activity">
    <reaction evidence="1 5">
        <text>uridine(55) in tRNA = pseudouridine(55) in tRNA</text>
        <dbReference type="Rhea" id="RHEA:42532"/>
        <dbReference type="Rhea" id="RHEA-COMP:10101"/>
        <dbReference type="Rhea" id="RHEA-COMP:10102"/>
        <dbReference type="ChEBI" id="CHEBI:65314"/>
        <dbReference type="ChEBI" id="CHEBI:65315"/>
        <dbReference type="EC" id="5.4.99.25"/>
    </reaction>
</comment>
<dbReference type="InterPro" id="IPR002501">
    <property type="entry name" value="PsdUridine_synth_N"/>
</dbReference>
<comment type="caution">
    <text evidence="8">The sequence shown here is derived from an EMBL/GenBank/DDBJ whole genome shotgun (WGS) entry which is preliminary data.</text>
</comment>
<evidence type="ECO:0000259" key="7">
    <source>
        <dbReference type="Pfam" id="PF16198"/>
    </source>
</evidence>
<dbReference type="InterPro" id="IPR014780">
    <property type="entry name" value="tRNA_psdUridine_synth_TruB"/>
</dbReference>
<comment type="function">
    <text evidence="5">Responsible for synthesis of pseudouridine from uracil-55 in the psi GC loop of transfer RNAs.</text>
</comment>
<dbReference type="InterPro" id="IPR032819">
    <property type="entry name" value="TruB_C"/>
</dbReference>
<dbReference type="NCBIfam" id="TIGR00431">
    <property type="entry name" value="TruB"/>
    <property type="match status" value="1"/>
</dbReference>
<dbReference type="RefSeq" id="WP_138789802.1">
    <property type="nucleotide sequence ID" value="NZ_JBHTGQ010000017.1"/>
</dbReference>
<dbReference type="PANTHER" id="PTHR13767">
    <property type="entry name" value="TRNA-PSEUDOURIDINE SYNTHASE"/>
    <property type="match status" value="1"/>
</dbReference>
<dbReference type="Pfam" id="PF01509">
    <property type="entry name" value="TruB_N"/>
    <property type="match status" value="1"/>
</dbReference>
<accession>A0ABW2V0V5</accession>
<dbReference type="GO" id="GO:0160148">
    <property type="term" value="F:tRNA pseudouridine(55) synthase activity"/>
    <property type="evidence" value="ECO:0007669"/>
    <property type="project" value="UniProtKB-EC"/>
</dbReference>